<evidence type="ECO:0000256" key="4">
    <source>
        <dbReference type="SAM" id="MobiDB-lite"/>
    </source>
</evidence>
<accession>A0A426Y644</accession>
<comment type="similarity">
    <text evidence="1">Belongs to the FLZ family.</text>
</comment>
<dbReference type="PROSITE" id="PS51795">
    <property type="entry name" value="ZF_FLZ"/>
    <property type="match status" value="1"/>
</dbReference>
<reference evidence="6 7" key="1">
    <citation type="journal article" date="2014" name="Agronomy (Basel)">
        <title>A Draft Genome Sequence for Ensete ventricosum, the Drought-Tolerant Tree Against Hunger.</title>
        <authorList>
            <person name="Harrison J."/>
            <person name="Moore K.A."/>
            <person name="Paszkiewicz K."/>
            <person name="Jones T."/>
            <person name="Grant M."/>
            <person name="Ambacheew D."/>
            <person name="Muzemil S."/>
            <person name="Studholme D.J."/>
        </authorList>
    </citation>
    <scope>NUCLEOTIDE SEQUENCE [LARGE SCALE GENOMIC DNA]</scope>
</reference>
<keyword evidence="2" id="KW-0479">Metal-binding</keyword>
<evidence type="ECO:0000313" key="6">
    <source>
        <dbReference type="EMBL" id="RRT47229.1"/>
    </source>
</evidence>
<feature type="zinc finger region" description="FLZ-type" evidence="3">
    <location>
        <begin position="75"/>
        <end position="122"/>
    </location>
</feature>
<evidence type="ECO:0000256" key="3">
    <source>
        <dbReference type="PROSITE-ProRule" id="PRU01131"/>
    </source>
</evidence>
<evidence type="ECO:0000313" key="7">
    <source>
        <dbReference type="Proteomes" id="UP000287651"/>
    </source>
</evidence>
<gene>
    <name evidence="6" type="ORF">B296_00029290</name>
</gene>
<evidence type="ECO:0000256" key="1">
    <source>
        <dbReference type="ARBA" id="ARBA00009374"/>
    </source>
</evidence>
<dbReference type="Proteomes" id="UP000287651">
    <property type="component" value="Unassembled WGS sequence"/>
</dbReference>
<dbReference type="AlphaFoldDB" id="A0A426Y644"/>
<dbReference type="PANTHER" id="PTHR46057">
    <property type="entry name" value="FCS-LIKE ZINC FINGER 1-RELATED"/>
    <property type="match status" value="1"/>
</dbReference>
<feature type="region of interest" description="Disordered" evidence="4">
    <location>
        <begin position="130"/>
        <end position="155"/>
    </location>
</feature>
<organism evidence="6 7">
    <name type="scientific">Ensete ventricosum</name>
    <name type="common">Abyssinian banana</name>
    <name type="synonym">Musa ensete</name>
    <dbReference type="NCBI Taxonomy" id="4639"/>
    <lineage>
        <taxon>Eukaryota</taxon>
        <taxon>Viridiplantae</taxon>
        <taxon>Streptophyta</taxon>
        <taxon>Embryophyta</taxon>
        <taxon>Tracheophyta</taxon>
        <taxon>Spermatophyta</taxon>
        <taxon>Magnoliopsida</taxon>
        <taxon>Liliopsida</taxon>
        <taxon>Zingiberales</taxon>
        <taxon>Musaceae</taxon>
        <taxon>Ensete</taxon>
    </lineage>
</organism>
<proteinExistence type="inferred from homology"/>
<dbReference type="InterPro" id="IPR044533">
    <property type="entry name" value="FLZ1/2/3"/>
</dbReference>
<evidence type="ECO:0000256" key="2">
    <source>
        <dbReference type="ARBA" id="ARBA00022723"/>
    </source>
</evidence>
<name>A0A426Y644_ENSVE</name>
<feature type="domain" description="FLZ-type" evidence="5">
    <location>
        <begin position="75"/>
        <end position="122"/>
    </location>
</feature>
<dbReference type="EMBL" id="AMZH03014677">
    <property type="protein sequence ID" value="RRT47229.1"/>
    <property type="molecule type" value="Genomic_DNA"/>
</dbReference>
<protein>
    <recommendedName>
        <fullName evidence="5">FLZ-type domain-containing protein</fullName>
    </recommendedName>
</protein>
<sequence>MCSPPRKPWNCVCLRPLGILIPWKDLRLRLQASKASTLMGRARSHGRGGRPDLLHHLGALYAILSSYFNYIPICSPFCCCCFFSSKFCKFVRLMDELMCRGDIPFCSEECRQEQIEMDEGKEKKWKLSLEASSRKDSNKGGSPTSPPNSHKVHVRTGTAWRTARADGFITPNKSHQEMLCSEWIRRFEVLLSLPGARLVDQDQEVSTDALTRRGRSRRGRATQSRTVRVPHRRRRAVVDLASIKEEESSTKITCNRVNGHRLDRLYVRANLGDHAEEARGW</sequence>
<dbReference type="GO" id="GO:0046872">
    <property type="term" value="F:metal ion binding"/>
    <property type="evidence" value="ECO:0007669"/>
    <property type="project" value="UniProtKB-KW"/>
</dbReference>
<feature type="region of interest" description="Disordered" evidence="4">
    <location>
        <begin position="208"/>
        <end position="228"/>
    </location>
</feature>
<dbReference type="PANTHER" id="PTHR46057:SF58">
    <property type="entry name" value="(WILD MALAYSIAN BANANA) HYPOTHETICAL PROTEIN"/>
    <property type="match status" value="1"/>
</dbReference>
<dbReference type="InterPro" id="IPR007650">
    <property type="entry name" value="Zf-FLZ_dom"/>
</dbReference>
<comment type="caution">
    <text evidence="6">The sequence shown here is derived from an EMBL/GenBank/DDBJ whole genome shotgun (WGS) entry which is preliminary data.</text>
</comment>
<evidence type="ECO:0000259" key="5">
    <source>
        <dbReference type="PROSITE" id="PS51795"/>
    </source>
</evidence>